<dbReference type="OrthoDB" id="3344043at2759"/>
<dbReference type="EMBL" id="MVGC01000616">
    <property type="protein sequence ID" value="RJE18136.1"/>
    <property type="molecule type" value="Genomic_DNA"/>
</dbReference>
<keyword evidence="1" id="KW-1133">Transmembrane helix</keyword>
<dbReference type="Proteomes" id="UP000266188">
    <property type="component" value="Unassembled WGS sequence"/>
</dbReference>
<evidence type="ECO:0000313" key="3">
    <source>
        <dbReference type="Proteomes" id="UP000266188"/>
    </source>
</evidence>
<dbReference type="STRING" id="2070753.A0A3A2Z5P7"/>
<organism evidence="2 3">
    <name type="scientific">Aspergillus sclerotialis</name>
    <dbReference type="NCBI Taxonomy" id="2070753"/>
    <lineage>
        <taxon>Eukaryota</taxon>
        <taxon>Fungi</taxon>
        <taxon>Dikarya</taxon>
        <taxon>Ascomycota</taxon>
        <taxon>Pezizomycotina</taxon>
        <taxon>Eurotiomycetes</taxon>
        <taxon>Eurotiomycetidae</taxon>
        <taxon>Eurotiales</taxon>
        <taxon>Aspergillaceae</taxon>
        <taxon>Aspergillus</taxon>
        <taxon>Aspergillus subgen. Polypaecilum</taxon>
    </lineage>
</organism>
<dbReference type="AlphaFoldDB" id="A0A3A2Z5P7"/>
<accession>A0A3A2Z5P7</accession>
<keyword evidence="3" id="KW-1185">Reference proteome</keyword>
<evidence type="ECO:0000313" key="2">
    <source>
        <dbReference type="EMBL" id="RJE18136.1"/>
    </source>
</evidence>
<sequence length="280" mass="30493">MNNISADATVYTYTDPSGKHFTYLGVPEHASLFRRDFTAKTYGANTQCQLISKQCNLHTHAAFVKSNCSSAFNGDVGAPDLRSAFFHDRSMEKLAAGFDNYGVSNPYYFALASGETVNHGAVPNSTEFVQSLHGTETYILGCNTTIYDTEYDRLNNTITRFVPSVSNTSVSNIWQTSVSYSIDLVHNIKQATGIAIFSDTGQEFADKVALAFGKMTLALGAQGVSRRPTLAAQDRNTVLAARIPRAPLITLVLFSLLYVLCGLVLTALAVWAARHKVPDL</sequence>
<protein>
    <submittedName>
        <fullName evidence="2">Uncharacterized protein</fullName>
    </submittedName>
</protein>
<comment type="caution">
    <text evidence="2">The sequence shown here is derived from an EMBL/GenBank/DDBJ whole genome shotgun (WGS) entry which is preliminary data.</text>
</comment>
<keyword evidence="1" id="KW-0472">Membrane</keyword>
<feature type="transmembrane region" description="Helical" evidence="1">
    <location>
        <begin position="248"/>
        <end position="273"/>
    </location>
</feature>
<name>A0A3A2Z5P7_9EURO</name>
<keyword evidence="1" id="KW-0812">Transmembrane</keyword>
<gene>
    <name evidence="2" type="ORF">PHISCL_09527</name>
</gene>
<reference evidence="3" key="1">
    <citation type="submission" date="2017-02" db="EMBL/GenBank/DDBJ databases">
        <authorList>
            <person name="Tafer H."/>
            <person name="Lopandic K."/>
        </authorList>
    </citation>
    <scope>NUCLEOTIDE SEQUENCE [LARGE SCALE GENOMIC DNA]</scope>
    <source>
        <strain evidence="3">CBS 366.77</strain>
    </source>
</reference>
<proteinExistence type="predicted"/>
<evidence type="ECO:0000256" key="1">
    <source>
        <dbReference type="SAM" id="Phobius"/>
    </source>
</evidence>